<dbReference type="Proteomes" id="UP000698028">
    <property type="component" value="Unassembled WGS sequence"/>
</dbReference>
<proteinExistence type="predicted"/>
<comment type="caution">
    <text evidence="2">The sequence shown here is derived from an EMBL/GenBank/DDBJ whole genome shotgun (WGS) entry which is preliminary data.</text>
</comment>
<protein>
    <submittedName>
        <fullName evidence="2">Outer membrane protein assembly factor BamE</fullName>
    </submittedName>
</protein>
<dbReference type="InterPro" id="IPR007450">
    <property type="entry name" value="BamE_dom"/>
</dbReference>
<name>A0ABS6V2T7_9SPHN</name>
<dbReference type="EMBL" id="JAHVAH010000001">
    <property type="protein sequence ID" value="MBW0143878.1"/>
    <property type="molecule type" value="Genomic_DNA"/>
</dbReference>
<keyword evidence="3" id="KW-1185">Reference proteome</keyword>
<reference evidence="2 3" key="1">
    <citation type="submission" date="2021-07" db="EMBL/GenBank/DDBJ databases">
        <title>The draft genome sequence of Sphingomicrobium sp. B8.</title>
        <authorList>
            <person name="Mu L."/>
        </authorList>
    </citation>
    <scope>NUCLEOTIDE SEQUENCE [LARGE SCALE GENOMIC DNA]</scope>
    <source>
        <strain evidence="2 3">B8</strain>
    </source>
</reference>
<dbReference type="RefSeq" id="WP_218631929.1">
    <property type="nucleotide sequence ID" value="NZ_JAHVAH010000001.1"/>
</dbReference>
<evidence type="ECO:0000313" key="2">
    <source>
        <dbReference type="EMBL" id="MBW0143878.1"/>
    </source>
</evidence>
<accession>A0ABS6V2T7</accession>
<dbReference type="Pfam" id="PF04355">
    <property type="entry name" value="BamE"/>
    <property type="match status" value="1"/>
</dbReference>
<feature type="domain" description="Outer membrane protein assembly factor BamE" evidence="1">
    <location>
        <begin position="26"/>
        <end position="100"/>
    </location>
</feature>
<gene>
    <name evidence="2" type="primary">bamE</name>
    <name evidence="2" type="ORF">KTQ36_01040</name>
</gene>
<dbReference type="PROSITE" id="PS51257">
    <property type="entry name" value="PROKAR_LIPOPROTEIN"/>
    <property type="match status" value="1"/>
</dbReference>
<organism evidence="2 3">
    <name type="scientific">Sphingomicrobium clamense</name>
    <dbReference type="NCBI Taxonomy" id="2851013"/>
    <lineage>
        <taxon>Bacteria</taxon>
        <taxon>Pseudomonadati</taxon>
        <taxon>Pseudomonadota</taxon>
        <taxon>Alphaproteobacteria</taxon>
        <taxon>Sphingomonadales</taxon>
        <taxon>Sphingomonadaceae</taxon>
        <taxon>Sphingomicrobium</taxon>
    </lineage>
</organism>
<evidence type="ECO:0000259" key="1">
    <source>
        <dbReference type="Pfam" id="PF04355"/>
    </source>
</evidence>
<sequence length="151" mass="16452">MYKLLLPATAALALAGCQGIRDQSGYIALAELTDSIEVGIDNKDSVQRTLGRPTFTGQFDENNWYYVNQMTSQFAFRRPQLKDATILHIQFDAAGNVTSINEADETLAVKINPSGDETPTLGREKSFFEELFGNIGQVGQTGLFGTEQGGP</sequence>
<evidence type="ECO:0000313" key="3">
    <source>
        <dbReference type="Proteomes" id="UP000698028"/>
    </source>
</evidence>